<evidence type="ECO:0000313" key="2">
    <source>
        <dbReference type="EMBL" id="NEY82339.1"/>
    </source>
</evidence>
<reference evidence="1 4" key="2">
    <citation type="submission" date="2020-07" db="EMBL/GenBank/DDBJ databases">
        <authorList>
            <person name="Feng H."/>
        </authorList>
    </citation>
    <scope>NUCLEOTIDE SEQUENCE [LARGE SCALE GENOMIC DNA]</scope>
    <source>
        <strain evidence="1">S-12</strain>
        <strain evidence="4">s-12</strain>
    </source>
</reference>
<accession>A0A6B3VW93</accession>
<dbReference type="RefSeq" id="WP_163242745.1">
    <property type="nucleotide sequence ID" value="NZ_CP082780.1"/>
</dbReference>
<proteinExistence type="predicted"/>
<dbReference type="EMBL" id="JACEIO010000013">
    <property type="protein sequence ID" value="MBA4536953.1"/>
    <property type="molecule type" value="Genomic_DNA"/>
</dbReference>
<gene>
    <name evidence="2" type="ORF">G4D64_12695</name>
    <name evidence="1" type="ORF">H1Z61_07295</name>
</gene>
<reference evidence="2 3" key="1">
    <citation type="submission" date="2020-02" db="EMBL/GenBank/DDBJ databases">
        <title>Bacillus aquiflavi sp. nov., isolated from yellow water of strong flavor Chinese baijiu in Yibin region of China.</title>
        <authorList>
            <person name="Xie J."/>
        </authorList>
    </citation>
    <scope>NUCLEOTIDE SEQUENCE [LARGE SCALE GENOMIC DNA]</scope>
    <source>
        <strain evidence="2 3">3H-10</strain>
    </source>
</reference>
<organism evidence="2 3">
    <name type="scientific">Bacillus aquiflavi</name>
    <dbReference type="NCBI Taxonomy" id="2672567"/>
    <lineage>
        <taxon>Bacteria</taxon>
        <taxon>Bacillati</taxon>
        <taxon>Bacillota</taxon>
        <taxon>Bacilli</taxon>
        <taxon>Bacillales</taxon>
        <taxon>Bacillaceae</taxon>
        <taxon>Bacillus</taxon>
    </lineage>
</organism>
<keyword evidence="3" id="KW-1185">Reference proteome</keyword>
<dbReference type="AlphaFoldDB" id="A0A6B3VW93"/>
<dbReference type="Proteomes" id="UP000570010">
    <property type="component" value="Unassembled WGS sequence"/>
</dbReference>
<protein>
    <submittedName>
        <fullName evidence="2">Uncharacterized protein</fullName>
    </submittedName>
</protein>
<evidence type="ECO:0000313" key="1">
    <source>
        <dbReference type="EMBL" id="MBA4536953.1"/>
    </source>
</evidence>
<evidence type="ECO:0000313" key="3">
    <source>
        <dbReference type="Proteomes" id="UP000472971"/>
    </source>
</evidence>
<dbReference type="Proteomes" id="UP000472971">
    <property type="component" value="Unassembled WGS sequence"/>
</dbReference>
<name>A0A6B3VW93_9BACI</name>
<comment type="caution">
    <text evidence="2">The sequence shown here is derived from an EMBL/GenBank/DDBJ whole genome shotgun (WGS) entry which is preliminary data.</text>
</comment>
<dbReference type="EMBL" id="JAAIWN010000031">
    <property type="protein sequence ID" value="NEY82339.1"/>
    <property type="molecule type" value="Genomic_DNA"/>
</dbReference>
<evidence type="ECO:0000313" key="4">
    <source>
        <dbReference type="Proteomes" id="UP000570010"/>
    </source>
</evidence>
<sequence>MDTIQLANLQLDDEFTAWEKTQRDVAKITKSVEKEISRMSENMAADDQFNHEVITQLYLIEIMIHNMKQEIYFNLSGKYRDEIVNEMKRLSSLIRDTNEKWEDYRKTFF</sequence>